<dbReference type="RefSeq" id="WP_135436809.1">
    <property type="nucleotide sequence ID" value="NZ_SRLA01000007.1"/>
</dbReference>
<dbReference type="Proteomes" id="UP000298337">
    <property type="component" value="Unassembled WGS sequence"/>
</dbReference>
<keyword evidence="2" id="KW-0964">Secreted</keyword>
<evidence type="ECO:0000256" key="2">
    <source>
        <dbReference type="ARBA" id="ARBA00022525"/>
    </source>
</evidence>
<feature type="chain" id="PRO_5021255138" description="Major royal jelly protein" evidence="3">
    <location>
        <begin position="26"/>
        <end position="380"/>
    </location>
</feature>
<reference evidence="4 5" key="1">
    <citation type="submission" date="2019-04" db="EMBL/GenBank/DDBJ databases">
        <authorList>
            <person name="Feng G."/>
            <person name="Zhang J."/>
            <person name="Zhu H."/>
        </authorList>
    </citation>
    <scope>NUCLEOTIDE SEQUENCE [LARGE SCALE GENOMIC DNA]</scope>
    <source>
        <strain evidence="4 5">92R-1</strain>
    </source>
</reference>
<dbReference type="InterPro" id="IPR011042">
    <property type="entry name" value="6-blade_b-propeller_TolB-like"/>
</dbReference>
<dbReference type="PROSITE" id="PS51257">
    <property type="entry name" value="PROKAR_LIPOPROTEIN"/>
    <property type="match status" value="1"/>
</dbReference>
<gene>
    <name evidence="4" type="ORF">EU556_24140</name>
</gene>
<dbReference type="OrthoDB" id="9797664at2"/>
<evidence type="ECO:0000313" key="5">
    <source>
        <dbReference type="Proteomes" id="UP000298337"/>
    </source>
</evidence>
<evidence type="ECO:0000313" key="4">
    <source>
        <dbReference type="EMBL" id="TGE03708.1"/>
    </source>
</evidence>
<dbReference type="AlphaFoldDB" id="A0A4Z0NZT3"/>
<accession>A0A4Z0NZT3</accession>
<dbReference type="InterPro" id="IPR017996">
    <property type="entry name" value="MRJP/yellow-related"/>
</dbReference>
<dbReference type="PANTHER" id="PTHR10009:SF18">
    <property type="entry name" value="PROTEIN YELLOW-LIKE PROTEIN"/>
    <property type="match status" value="1"/>
</dbReference>
<name>A0A4Z0NZT3_9BACT</name>
<evidence type="ECO:0008006" key="6">
    <source>
        <dbReference type="Google" id="ProtNLM"/>
    </source>
</evidence>
<keyword evidence="3" id="KW-0732">Signal</keyword>
<proteinExistence type="predicted"/>
<dbReference type="Gene3D" id="2.120.10.30">
    <property type="entry name" value="TolB, C-terminal domain"/>
    <property type="match status" value="1"/>
</dbReference>
<comment type="caution">
    <text evidence="4">The sequence shown here is derived from an EMBL/GenBank/DDBJ whole genome shotgun (WGS) entry which is preliminary data.</text>
</comment>
<comment type="subcellular location">
    <subcellularLocation>
        <location evidence="1">Secreted</location>
    </subcellularLocation>
</comment>
<evidence type="ECO:0000256" key="1">
    <source>
        <dbReference type="ARBA" id="ARBA00004613"/>
    </source>
</evidence>
<dbReference type="PANTHER" id="PTHR10009">
    <property type="entry name" value="PROTEIN YELLOW-RELATED"/>
    <property type="match status" value="1"/>
</dbReference>
<dbReference type="SUPFAM" id="SSF101898">
    <property type="entry name" value="NHL repeat"/>
    <property type="match status" value="1"/>
</dbReference>
<sequence>MKAPHQTLLNSLLLGLLLSACTANTSTSVETNVAQEPARCPAVGPLEAVYQGPTPWVGIVVSDAGRAFVLYPRPDGEAGPRIAELRNGQPVPYPDAAWNDWQPGRATAGKFVRANSLRIGPDGLLWVVDTGTARMGGPVLPGGPKLVAIDLQTNQVVRTLPLTGVLKPTSFVDDLRLTGNTIFLTDAGVPALIVLDKQTGRGRRVLENDSSTTARRPLYAEGTALTTPDGQPVRVHADQLEVSPDGRLLYFQTASGPLNRIETRYLLDPQLPAAELSRHVQRFFDTPSTGGTAIDAAGNLYVADANHQRILKITPQAQATTLLEDQRLLWPDALWIDNHGNLWIPAAQLNRFARLHGGVDAFQPPVFIYKLPIGAKPFRS</sequence>
<dbReference type="GO" id="GO:0005576">
    <property type="term" value="C:extracellular region"/>
    <property type="evidence" value="ECO:0007669"/>
    <property type="project" value="UniProtKB-SubCell"/>
</dbReference>
<protein>
    <recommendedName>
        <fullName evidence="6">Major royal jelly protein</fullName>
    </recommendedName>
</protein>
<feature type="signal peptide" evidence="3">
    <location>
        <begin position="1"/>
        <end position="25"/>
    </location>
</feature>
<dbReference type="Pfam" id="PF03022">
    <property type="entry name" value="MRJP"/>
    <property type="match status" value="1"/>
</dbReference>
<dbReference type="EMBL" id="SRLA01000007">
    <property type="protein sequence ID" value="TGE03708.1"/>
    <property type="molecule type" value="Genomic_DNA"/>
</dbReference>
<keyword evidence="5" id="KW-1185">Reference proteome</keyword>
<evidence type="ECO:0000256" key="3">
    <source>
        <dbReference type="SAM" id="SignalP"/>
    </source>
</evidence>
<organism evidence="4 5">
    <name type="scientific">Hymenobacter fodinae</name>
    <dbReference type="NCBI Taxonomy" id="2510796"/>
    <lineage>
        <taxon>Bacteria</taxon>
        <taxon>Pseudomonadati</taxon>
        <taxon>Bacteroidota</taxon>
        <taxon>Cytophagia</taxon>
        <taxon>Cytophagales</taxon>
        <taxon>Hymenobacteraceae</taxon>
        <taxon>Hymenobacter</taxon>
    </lineage>
</organism>